<dbReference type="OrthoDB" id="783596at2"/>
<evidence type="ECO:0000259" key="2">
    <source>
        <dbReference type="Pfam" id="PF01979"/>
    </source>
</evidence>
<dbReference type="Pfam" id="PF01979">
    <property type="entry name" value="Amidohydro_1"/>
    <property type="match status" value="1"/>
</dbReference>
<gene>
    <name evidence="3" type="ORF">C3K47_14405</name>
</gene>
<name>A0A2S4ZZ02_9SPHI</name>
<dbReference type="AlphaFoldDB" id="A0A2S4ZZ02"/>
<protein>
    <submittedName>
        <fullName evidence="3">Amidohydrolase</fullName>
    </submittedName>
</protein>
<dbReference type="InterPro" id="IPR051781">
    <property type="entry name" value="Metallo-dep_Hydrolase"/>
</dbReference>
<dbReference type="InterPro" id="IPR011059">
    <property type="entry name" value="Metal-dep_hydrolase_composite"/>
</dbReference>
<dbReference type="Gene3D" id="2.30.40.10">
    <property type="entry name" value="Urease, subunit C, domain 1"/>
    <property type="match status" value="1"/>
</dbReference>
<evidence type="ECO:0000256" key="1">
    <source>
        <dbReference type="SAM" id="SignalP"/>
    </source>
</evidence>
<reference evidence="3 4" key="1">
    <citation type="submission" date="2018-01" db="EMBL/GenBank/DDBJ databases">
        <authorList>
            <person name="Gaut B.S."/>
            <person name="Morton B.R."/>
            <person name="Clegg M.T."/>
            <person name="Duvall M.R."/>
        </authorList>
    </citation>
    <scope>NUCLEOTIDE SEQUENCE [LARGE SCALE GENOMIC DNA]</scope>
    <source>
        <strain evidence="3 4">HR-AV</strain>
    </source>
</reference>
<dbReference type="Gene3D" id="3.20.20.140">
    <property type="entry name" value="Metal-dependent hydrolases"/>
    <property type="match status" value="1"/>
</dbReference>
<sequence length="425" mass="45745">MKRKYISIILLALGSLSARAQTPVPAPKQSKTIVIVGATLHIGNGTVVNNGSLVLENGKITSVGTGISVPANATVIDGKGKDVYPGLIAPNTTLGLVEVEAVRSTNDDTEVGSINPNVRALISYNSDSEVPSTVRSNGVLLAEVVPQGGLISGTSSVVQLDAWNWEDAAYAADNVVHLNWPAMMNTAGGAPADQQKEQREKSLQLLSSYFSQAQAYAQLATPTVKNLKFEAMKGVFNGSKRLFISANSAKEILAAVNFARSYKITPVIVGAEEAYLLLPFLKENNVQVLIERVHSLPGREDSDIDQPYKLAKQLNDAGILYGLSLEGFWQQRNLPFMAGTTVAYGVDKEKALSTITLNTAKILGIDKITGSIEVGKDANILIVEGDLLDMKDSAVEQAFIQGREIDLNNKQKQLMHKFSDKYSMK</sequence>
<proteinExistence type="predicted"/>
<comment type="caution">
    <text evidence="3">The sequence shown here is derived from an EMBL/GenBank/DDBJ whole genome shotgun (WGS) entry which is preliminary data.</text>
</comment>
<dbReference type="InterPro" id="IPR006680">
    <property type="entry name" value="Amidohydro-rel"/>
</dbReference>
<accession>A0A2S4ZZ02</accession>
<dbReference type="GO" id="GO:0016810">
    <property type="term" value="F:hydrolase activity, acting on carbon-nitrogen (but not peptide) bonds"/>
    <property type="evidence" value="ECO:0007669"/>
    <property type="project" value="InterPro"/>
</dbReference>
<dbReference type="PANTHER" id="PTHR43135:SF3">
    <property type="entry name" value="ALPHA-D-RIBOSE 1-METHYLPHOSPHONATE 5-TRIPHOSPHATE DIPHOSPHATASE"/>
    <property type="match status" value="1"/>
</dbReference>
<dbReference type="SUPFAM" id="SSF51338">
    <property type="entry name" value="Composite domain of metallo-dependent hydrolases"/>
    <property type="match status" value="1"/>
</dbReference>
<feature type="domain" description="Amidohydrolase-related" evidence="2">
    <location>
        <begin position="310"/>
        <end position="402"/>
    </location>
</feature>
<evidence type="ECO:0000313" key="4">
    <source>
        <dbReference type="Proteomes" id="UP000236893"/>
    </source>
</evidence>
<feature type="chain" id="PRO_5015511446" evidence="1">
    <location>
        <begin position="21"/>
        <end position="425"/>
    </location>
</feature>
<dbReference type="PANTHER" id="PTHR43135">
    <property type="entry name" value="ALPHA-D-RIBOSE 1-METHYLPHOSPHONATE 5-TRIPHOSPHATE DIPHOSPHATASE"/>
    <property type="match status" value="1"/>
</dbReference>
<organism evidence="3 4">
    <name type="scientific">Solitalea longa</name>
    <dbReference type="NCBI Taxonomy" id="2079460"/>
    <lineage>
        <taxon>Bacteria</taxon>
        <taxon>Pseudomonadati</taxon>
        <taxon>Bacteroidota</taxon>
        <taxon>Sphingobacteriia</taxon>
        <taxon>Sphingobacteriales</taxon>
        <taxon>Sphingobacteriaceae</taxon>
        <taxon>Solitalea</taxon>
    </lineage>
</organism>
<dbReference type="EMBL" id="PQVF01000010">
    <property type="protein sequence ID" value="POY35584.1"/>
    <property type="molecule type" value="Genomic_DNA"/>
</dbReference>
<dbReference type="Proteomes" id="UP000236893">
    <property type="component" value="Unassembled WGS sequence"/>
</dbReference>
<feature type="signal peptide" evidence="1">
    <location>
        <begin position="1"/>
        <end position="20"/>
    </location>
</feature>
<keyword evidence="1" id="KW-0732">Signal</keyword>
<keyword evidence="4" id="KW-1185">Reference proteome</keyword>
<evidence type="ECO:0000313" key="3">
    <source>
        <dbReference type="EMBL" id="POY35584.1"/>
    </source>
</evidence>
<dbReference type="RefSeq" id="WP_103789858.1">
    <property type="nucleotide sequence ID" value="NZ_PQVF01000010.1"/>
</dbReference>
<keyword evidence="3" id="KW-0378">Hydrolase</keyword>